<dbReference type="EMBL" id="JTJO01000034">
    <property type="protein sequence ID" value="OBW98235.1"/>
    <property type="molecule type" value="Genomic_DNA"/>
</dbReference>
<reference evidence="2 3" key="1">
    <citation type="submission" date="2014-11" db="EMBL/GenBank/DDBJ databases">
        <title>Pan-genome of Gallibacterium spp.</title>
        <authorList>
            <person name="Kudirkiene E."/>
            <person name="Bojesen A.M."/>
        </authorList>
    </citation>
    <scope>NUCLEOTIDE SEQUENCE [LARGE SCALE GENOMIC DNA]</scope>
    <source>
        <strain evidence="2 3">F 279</strain>
    </source>
</reference>
<comment type="caution">
    <text evidence="2">The sequence shown here is derived from an EMBL/GenBank/DDBJ whole genome shotgun (WGS) entry which is preliminary data.</text>
</comment>
<feature type="transmembrane region" description="Helical" evidence="1">
    <location>
        <begin position="71"/>
        <end position="93"/>
    </location>
</feature>
<evidence type="ECO:0008006" key="4">
    <source>
        <dbReference type="Google" id="ProtNLM"/>
    </source>
</evidence>
<name>A0A1A7P8T9_9PAST</name>
<organism evidence="2 3">
    <name type="scientific">Gallibacterium anatis</name>
    <dbReference type="NCBI Taxonomy" id="750"/>
    <lineage>
        <taxon>Bacteria</taxon>
        <taxon>Pseudomonadati</taxon>
        <taxon>Pseudomonadota</taxon>
        <taxon>Gammaproteobacteria</taxon>
        <taxon>Pasteurellales</taxon>
        <taxon>Pasteurellaceae</taxon>
        <taxon>Gallibacterium</taxon>
    </lineage>
</organism>
<evidence type="ECO:0000256" key="1">
    <source>
        <dbReference type="SAM" id="Phobius"/>
    </source>
</evidence>
<keyword evidence="1" id="KW-0472">Membrane</keyword>
<dbReference type="Proteomes" id="UP000092643">
    <property type="component" value="Unassembled WGS sequence"/>
</dbReference>
<dbReference type="AlphaFoldDB" id="A0A1A7P8T9"/>
<accession>A0A1A7P8T9</accession>
<keyword evidence="1" id="KW-1133">Transmembrane helix</keyword>
<keyword evidence="1" id="KW-0812">Transmembrane</keyword>
<sequence>MEQTMVSIRFDKAKYIKSLRESGQSQEVSEALADALDEALEQSLSPLATKQDLHATKQDLTLEIQALKIEILKYIGAATIASTTILIAAMSVFKFL</sequence>
<evidence type="ECO:0000313" key="3">
    <source>
        <dbReference type="Proteomes" id="UP000092643"/>
    </source>
</evidence>
<evidence type="ECO:0000313" key="2">
    <source>
        <dbReference type="EMBL" id="OBW98235.1"/>
    </source>
</evidence>
<gene>
    <name evidence="2" type="ORF">QV03_07550</name>
</gene>
<protein>
    <recommendedName>
        <fullName evidence="4">DUF1640 domain-containing protein</fullName>
    </recommendedName>
</protein>
<proteinExistence type="predicted"/>
<dbReference type="PATRIC" id="fig|750.21.peg.1679"/>
<dbReference type="RefSeq" id="WP_065232390.1">
    <property type="nucleotide sequence ID" value="NZ_JTJN01000043.1"/>
</dbReference>